<reference evidence="2 3" key="1">
    <citation type="submission" date="2016-11" db="EMBL/GenBank/DDBJ databases">
        <authorList>
            <person name="Jaros S."/>
            <person name="Januszkiewicz K."/>
            <person name="Wedrychowicz H."/>
        </authorList>
    </citation>
    <scope>NUCLEOTIDE SEQUENCE [LARGE SCALE GENOMIC DNA]</scope>
</reference>
<evidence type="ECO:0000313" key="2">
    <source>
        <dbReference type="EMBL" id="SGY61605.1"/>
    </source>
</evidence>
<accession>A0A2X0MBJ4</accession>
<evidence type="ECO:0000313" key="3">
    <source>
        <dbReference type="Proteomes" id="UP000249464"/>
    </source>
</evidence>
<organism evidence="2 3">
    <name type="scientific">Microbotryum silenes-dioicae</name>
    <dbReference type="NCBI Taxonomy" id="796604"/>
    <lineage>
        <taxon>Eukaryota</taxon>
        <taxon>Fungi</taxon>
        <taxon>Dikarya</taxon>
        <taxon>Basidiomycota</taxon>
        <taxon>Pucciniomycotina</taxon>
        <taxon>Microbotryomycetes</taxon>
        <taxon>Microbotryales</taxon>
        <taxon>Microbotryaceae</taxon>
        <taxon>Microbotryum</taxon>
    </lineage>
</organism>
<keyword evidence="3" id="KW-1185">Reference proteome</keyword>
<sequence length="90" mass="9335">MALLDGGTSSSSLVQVGPTPNGQPPRRAIALRLSEETLAQLMALASRGSQPNKGTLQIDLGSNPGLTMRDVLAPSVPFTSPSLAPRSRLL</sequence>
<evidence type="ECO:0000256" key="1">
    <source>
        <dbReference type="SAM" id="MobiDB-lite"/>
    </source>
</evidence>
<dbReference type="Proteomes" id="UP000249464">
    <property type="component" value="Unassembled WGS sequence"/>
</dbReference>
<feature type="region of interest" description="Disordered" evidence="1">
    <location>
        <begin position="1"/>
        <end position="26"/>
    </location>
</feature>
<gene>
    <name evidence="2" type="primary">BQ5605_C007g04574</name>
    <name evidence="2" type="ORF">BQ5605_C007G04574</name>
</gene>
<proteinExistence type="predicted"/>
<feature type="compositionally biased region" description="Polar residues" evidence="1">
    <location>
        <begin position="7"/>
        <end position="20"/>
    </location>
</feature>
<dbReference type="EMBL" id="FQNC01000045">
    <property type="protein sequence ID" value="SGY61605.1"/>
    <property type="molecule type" value="Genomic_DNA"/>
</dbReference>
<dbReference type="AlphaFoldDB" id="A0A2X0MBJ4"/>
<protein>
    <submittedName>
        <fullName evidence="2">BQ5605_C007g04574 protein</fullName>
    </submittedName>
</protein>
<name>A0A2X0MBJ4_9BASI</name>